<keyword evidence="7" id="KW-1185">Reference proteome</keyword>
<dbReference type="InterPro" id="IPR009057">
    <property type="entry name" value="Homeodomain-like_sf"/>
</dbReference>
<name>A0ABW4E428_9LACO</name>
<dbReference type="Proteomes" id="UP001597252">
    <property type="component" value="Unassembled WGS sequence"/>
</dbReference>
<dbReference type="PROSITE" id="PS51464">
    <property type="entry name" value="SIS"/>
    <property type="match status" value="1"/>
</dbReference>
<keyword evidence="3" id="KW-0804">Transcription</keyword>
<evidence type="ECO:0000259" key="5">
    <source>
        <dbReference type="PROSITE" id="PS51464"/>
    </source>
</evidence>
<dbReference type="PANTHER" id="PTHR30514:SF1">
    <property type="entry name" value="HTH-TYPE TRANSCRIPTIONAL REGULATOR HEXR-RELATED"/>
    <property type="match status" value="1"/>
</dbReference>
<dbReference type="CDD" id="cd05013">
    <property type="entry name" value="SIS_RpiR"/>
    <property type="match status" value="1"/>
</dbReference>
<protein>
    <submittedName>
        <fullName evidence="6">MurR/RpiR family transcriptional regulator</fullName>
    </submittedName>
</protein>
<gene>
    <name evidence="6" type="ORF">ACFQ5J_01460</name>
</gene>
<dbReference type="Pfam" id="PF01418">
    <property type="entry name" value="HTH_6"/>
    <property type="match status" value="1"/>
</dbReference>
<dbReference type="SUPFAM" id="SSF53697">
    <property type="entry name" value="SIS domain"/>
    <property type="match status" value="1"/>
</dbReference>
<feature type="domain" description="SIS" evidence="5">
    <location>
        <begin position="120"/>
        <end position="260"/>
    </location>
</feature>
<dbReference type="PROSITE" id="PS51071">
    <property type="entry name" value="HTH_RPIR"/>
    <property type="match status" value="1"/>
</dbReference>
<reference evidence="7" key="1">
    <citation type="journal article" date="2019" name="Int. J. Syst. Evol. Microbiol.">
        <title>The Global Catalogue of Microorganisms (GCM) 10K type strain sequencing project: providing services to taxonomists for standard genome sequencing and annotation.</title>
        <authorList>
            <consortium name="The Broad Institute Genomics Platform"/>
            <consortium name="The Broad Institute Genome Sequencing Center for Infectious Disease"/>
            <person name="Wu L."/>
            <person name="Ma J."/>
        </authorList>
    </citation>
    <scope>NUCLEOTIDE SEQUENCE [LARGE SCALE GENOMIC DNA]</scope>
    <source>
        <strain evidence="7">CCM 8903</strain>
    </source>
</reference>
<dbReference type="Pfam" id="PF01380">
    <property type="entry name" value="SIS"/>
    <property type="match status" value="1"/>
</dbReference>
<dbReference type="InterPro" id="IPR047640">
    <property type="entry name" value="RpiR-like"/>
</dbReference>
<dbReference type="InterPro" id="IPR035472">
    <property type="entry name" value="RpiR-like_SIS"/>
</dbReference>
<dbReference type="InterPro" id="IPR000281">
    <property type="entry name" value="HTH_RpiR"/>
</dbReference>
<evidence type="ECO:0000313" key="6">
    <source>
        <dbReference type="EMBL" id="MFD1483916.1"/>
    </source>
</evidence>
<dbReference type="InterPro" id="IPR036388">
    <property type="entry name" value="WH-like_DNA-bd_sf"/>
</dbReference>
<accession>A0ABW4E428</accession>
<organism evidence="6 7">
    <name type="scientific">Lacticaseibacillus baoqingensis</name>
    <dbReference type="NCBI Taxonomy" id="2486013"/>
    <lineage>
        <taxon>Bacteria</taxon>
        <taxon>Bacillati</taxon>
        <taxon>Bacillota</taxon>
        <taxon>Bacilli</taxon>
        <taxon>Lactobacillales</taxon>
        <taxon>Lactobacillaceae</taxon>
        <taxon>Lacticaseibacillus</taxon>
    </lineage>
</organism>
<dbReference type="Gene3D" id="3.40.50.10490">
    <property type="entry name" value="Glucose-6-phosphate isomerase like protein, domain 1"/>
    <property type="match status" value="1"/>
</dbReference>
<evidence type="ECO:0000313" key="7">
    <source>
        <dbReference type="Proteomes" id="UP001597252"/>
    </source>
</evidence>
<keyword evidence="2" id="KW-0238">DNA-binding</keyword>
<evidence type="ECO:0000256" key="2">
    <source>
        <dbReference type="ARBA" id="ARBA00023125"/>
    </source>
</evidence>
<dbReference type="Gene3D" id="1.10.10.10">
    <property type="entry name" value="Winged helix-like DNA-binding domain superfamily/Winged helix DNA-binding domain"/>
    <property type="match status" value="1"/>
</dbReference>
<comment type="caution">
    <text evidence="6">The sequence shown here is derived from an EMBL/GenBank/DDBJ whole genome shotgun (WGS) entry which is preliminary data.</text>
</comment>
<keyword evidence="1" id="KW-0805">Transcription regulation</keyword>
<feature type="domain" description="HTH rpiR-type" evidence="4">
    <location>
        <begin position="1"/>
        <end position="76"/>
    </location>
</feature>
<dbReference type="PANTHER" id="PTHR30514">
    <property type="entry name" value="GLUCOKINASE"/>
    <property type="match status" value="1"/>
</dbReference>
<evidence type="ECO:0000256" key="1">
    <source>
        <dbReference type="ARBA" id="ARBA00023015"/>
    </source>
</evidence>
<evidence type="ECO:0000256" key="3">
    <source>
        <dbReference type="ARBA" id="ARBA00023163"/>
    </source>
</evidence>
<sequence length="283" mass="31602">MLFDRIQQQYRDMSRKQQQIADFMRAHPEAFIDTSSHELEAKVGASAATIIRFAQFLGYSGMDEMRVYLAQQIQHDEHTVELALAPADTGTSIENKVLQLYRDATESLKETLDAAQLEQAYAQLQHAQRIFILGVGTSGLIAYDLYHRLNRYGLTTFYETDAHMNLEFSLQSGPDDVVLALSYSGLTREVTIGAESAHQRHTPVISICSDSSSPLAKVSDTWLQIPQTEHLVRLAAVASRAHTMLVCDMLFAGIVKDQLPAMQATIVDSNRLVSQLKATDNRK</sequence>
<dbReference type="InterPro" id="IPR046348">
    <property type="entry name" value="SIS_dom_sf"/>
</dbReference>
<dbReference type="SUPFAM" id="SSF46689">
    <property type="entry name" value="Homeodomain-like"/>
    <property type="match status" value="1"/>
</dbReference>
<proteinExistence type="predicted"/>
<dbReference type="RefSeq" id="WP_225419431.1">
    <property type="nucleotide sequence ID" value="NZ_JBHTON010000003.1"/>
</dbReference>
<dbReference type="InterPro" id="IPR001347">
    <property type="entry name" value="SIS_dom"/>
</dbReference>
<dbReference type="EMBL" id="JBHTON010000003">
    <property type="protein sequence ID" value="MFD1483916.1"/>
    <property type="molecule type" value="Genomic_DNA"/>
</dbReference>
<evidence type="ECO:0000259" key="4">
    <source>
        <dbReference type="PROSITE" id="PS51071"/>
    </source>
</evidence>